<evidence type="ECO:0000313" key="5">
    <source>
        <dbReference type="Ensembl" id="ENSSMRP00000012070.1"/>
    </source>
</evidence>
<proteinExistence type="predicted"/>
<accession>A0A8D0BRA4</accession>
<dbReference type="PANTHER" id="PTHR15060:SF0">
    <property type="entry name" value="INTERLEUKIN-15 RECEPTOR SUBUNIT ALPHA"/>
    <property type="match status" value="1"/>
</dbReference>
<dbReference type="SMART" id="SM00032">
    <property type="entry name" value="CCP"/>
    <property type="match status" value="1"/>
</dbReference>
<evidence type="ECO:0000256" key="2">
    <source>
        <dbReference type="PROSITE-ProRule" id="PRU00302"/>
    </source>
</evidence>
<keyword evidence="2" id="KW-0768">Sushi</keyword>
<evidence type="ECO:0000256" key="3">
    <source>
        <dbReference type="SAM" id="MobiDB-lite"/>
    </source>
</evidence>
<reference evidence="5" key="1">
    <citation type="submission" date="2025-08" db="UniProtKB">
        <authorList>
            <consortium name="Ensembl"/>
        </authorList>
    </citation>
    <scope>IDENTIFICATION</scope>
</reference>
<evidence type="ECO:0000256" key="1">
    <source>
        <dbReference type="ARBA" id="ARBA00023157"/>
    </source>
</evidence>
<dbReference type="InterPro" id="IPR000436">
    <property type="entry name" value="Sushi_SCR_CCP_dom"/>
</dbReference>
<keyword evidence="1" id="KW-1015">Disulfide bond</keyword>
<evidence type="ECO:0000259" key="4">
    <source>
        <dbReference type="PROSITE" id="PS50923"/>
    </source>
</evidence>
<protein>
    <recommendedName>
        <fullName evidence="4">Sushi domain-containing protein</fullName>
    </recommendedName>
</protein>
<keyword evidence="6" id="KW-1185">Reference proteome</keyword>
<dbReference type="GO" id="GO:0042010">
    <property type="term" value="F:interleukin-15 receptor activity"/>
    <property type="evidence" value="ECO:0007669"/>
    <property type="project" value="InterPro"/>
</dbReference>
<sequence length="213" mass="22541">TSSNRAKSIGLEQSLPLFLTTERYGCGRPMPVENAEVMEGDQTGTRLRYSCVKNYKRKAGTSSLIVCKEDEKTRTFQWTPAQLKCIIVMTTSTPGPEETETSTPAPPKTAGVNPLGSRSTSQTASSPGTALPRTSTPVQEASLPYSPGTVPGNATVWETPTTTQVSELRTSKHTPAGHRETDVPPKGATGSPPQLSNPDSPQGLTGWSPGAEA</sequence>
<comment type="caution">
    <text evidence="2">Lacks conserved residue(s) required for the propagation of feature annotation.</text>
</comment>
<dbReference type="InterPro" id="IPR042372">
    <property type="entry name" value="IL15RA"/>
</dbReference>
<dbReference type="PANTHER" id="PTHR15060">
    <property type="entry name" value="INTERLEUKIN-15 RECEPTOR SUBUNIT ALPHA"/>
    <property type="match status" value="1"/>
</dbReference>
<name>A0A8D0BRA4_SALMN</name>
<dbReference type="SUPFAM" id="SSF57535">
    <property type="entry name" value="Complement control module/SCR domain"/>
    <property type="match status" value="1"/>
</dbReference>
<dbReference type="Ensembl" id="ENSSMRT00000014063.1">
    <property type="protein sequence ID" value="ENSSMRP00000012070.1"/>
    <property type="gene ID" value="ENSSMRG00000009446.1"/>
</dbReference>
<dbReference type="Gene3D" id="2.20.28.230">
    <property type="match status" value="1"/>
</dbReference>
<dbReference type="AlphaFoldDB" id="A0A8D0BRA4"/>
<feature type="compositionally biased region" description="Polar residues" evidence="3">
    <location>
        <begin position="191"/>
        <end position="205"/>
    </location>
</feature>
<reference evidence="5" key="2">
    <citation type="submission" date="2025-09" db="UniProtKB">
        <authorList>
            <consortium name="Ensembl"/>
        </authorList>
    </citation>
    <scope>IDENTIFICATION</scope>
</reference>
<dbReference type="PROSITE" id="PS50923">
    <property type="entry name" value="SUSHI"/>
    <property type="match status" value="1"/>
</dbReference>
<dbReference type="Proteomes" id="UP000694421">
    <property type="component" value="Unplaced"/>
</dbReference>
<feature type="compositionally biased region" description="Polar residues" evidence="3">
    <location>
        <begin position="156"/>
        <end position="168"/>
    </location>
</feature>
<evidence type="ECO:0000313" key="6">
    <source>
        <dbReference type="Proteomes" id="UP000694421"/>
    </source>
</evidence>
<feature type="compositionally biased region" description="Polar residues" evidence="3">
    <location>
        <begin position="116"/>
        <end position="139"/>
    </location>
</feature>
<feature type="domain" description="Sushi" evidence="4">
    <location>
        <begin position="24"/>
        <end position="87"/>
    </location>
</feature>
<feature type="region of interest" description="Disordered" evidence="3">
    <location>
        <begin position="92"/>
        <end position="213"/>
    </location>
</feature>
<organism evidence="5 6">
    <name type="scientific">Salvator merianae</name>
    <name type="common">Argentine black and white tegu</name>
    <name type="synonym">Tupinambis merianae</name>
    <dbReference type="NCBI Taxonomy" id="96440"/>
    <lineage>
        <taxon>Eukaryota</taxon>
        <taxon>Metazoa</taxon>
        <taxon>Chordata</taxon>
        <taxon>Craniata</taxon>
        <taxon>Vertebrata</taxon>
        <taxon>Euteleostomi</taxon>
        <taxon>Lepidosauria</taxon>
        <taxon>Squamata</taxon>
        <taxon>Bifurcata</taxon>
        <taxon>Unidentata</taxon>
        <taxon>Episquamata</taxon>
        <taxon>Laterata</taxon>
        <taxon>Teiioidea</taxon>
        <taxon>Teiidae</taxon>
        <taxon>Salvator</taxon>
    </lineage>
</organism>
<dbReference type="InterPro" id="IPR035976">
    <property type="entry name" value="Sushi/SCR/CCP_sf"/>
</dbReference>